<name>A0A504ZCC2_FASGI</name>
<protein>
    <submittedName>
        <fullName evidence="5">Putative Nuclear hormone receptor</fullName>
    </submittedName>
</protein>
<evidence type="ECO:0000313" key="5">
    <source>
        <dbReference type="EMBL" id="TPP66900.1"/>
    </source>
</evidence>
<dbReference type="OrthoDB" id="6263305at2759"/>
<dbReference type="InterPro" id="IPR035500">
    <property type="entry name" value="NHR-like_dom_sf"/>
</dbReference>
<evidence type="ECO:0000256" key="4">
    <source>
        <dbReference type="SAM" id="MobiDB-lite"/>
    </source>
</evidence>
<comment type="caution">
    <text evidence="5">The sequence shown here is derived from an EMBL/GenBank/DDBJ whole genome shotgun (WGS) entry which is preliminary data.</text>
</comment>
<evidence type="ECO:0000313" key="6">
    <source>
        <dbReference type="Proteomes" id="UP000316759"/>
    </source>
</evidence>
<gene>
    <name evidence="5" type="ORF">FGIG_02968</name>
</gene>
<keyword evidence="1" id="KW-0805">Transcription regulation</keyword>
<evidence type="ECO:0000256" key="3">
    <source>
        <dbReference type="ARBA" id="ARBA00023170"/>
    </source>
</evidence>
<feature type="compositionally biased region" description="Polar residues" evidence="4">
    <location>
        <begin position="31"/>
        <end position="47"/>
    </location>
</feature>
<accession>A0A504ZCC2</accession>
<dbReference type="Gene3D" id="1.10.565.10">
    <property type="entry name" value="Retinoid X Receptor"/>
    <property type="match status" value="1"/>
</dbReference>
<keyword evidence="6" id="KW-1185">Reference proteome</keyword>
<sequence length="258" mass="27475">MEDSAKPCSYNKESQPKSSAGGFLKEGQIEGKSSSELMTTVDRTITSVKKDGPRRVSSLAPPSSTSSPAVVSLVEELTIPFSRAEITTDEYTCFRCMVILGSVHLRLDLCGEQLARKVAETESCVLSEFSEFLASPFSVSEAGSQSMGATGAKRAIQRSLVLTQLLSTLRYLDPKDLEGTFFSSLLGSVSVAHIMLYLLEGNTFVGKVSITDRIPEIALSGDILQTAGLTGYNTPSATDSFAASLSQIVSADSTKTVC</sequence>
<keyword evidence="3 5" id="KW-0675">Receptor</keyword>
<dbReference type="Proteomes" id="UP000316759">
    <property type="component" value="Unassembled WGS sequence"/>
</dbReference>
<feature type="region of interest" description="Disordered" evidence="4">
    <location>
        <begin position="1"/>
        <end position="66"/>
    </location>
</feature>
<proteinExistence type="predicted"/>
<evidence type="ECO:0000256" key="2">
    <source>
        <dbReference type="ARBA" id="ARBA00023163"/>
    </source>
</evidence>
<organism evidence="5 6">
    <name type="scientific">Fasciola gigantica</name>
    <name type="common">Giant liver fluke</name>
    <dbReference type="NCBI Taxonomy" id="46835"/>
    <lineage>
        <taxon>Eukaryota</taxon>
        <taxon>Metazoa</taxon>
        <taxon>Spiralia</taxon>
        <taxon>Lophotrochozoa</taxon>
        <taxon>Platyhelminthes</taxon>
        <taxon>Trematoda</taxon>
        <taxon>Digenea</taxon>
        <taxon>Plagiorchiida</taxon>
        <taxon>Echinostomata</taxon>
        <taxon>Echinostomatoidea</taxon>
        <taxon>Fasciolidae</taxon>
        <taxon>Fasciola</taxon>
    </lineage>
</organism>
<dbReference type="SUPFAM" id="SSF48508">
    <property type="entry name" value="Nuclear receptor ligand-binding domain"/>
    <property type="match status" value="1"/>
</dbReference>
<reference evidence="5 6" key="1">
    <citation type="submission" date="2019-04" db="EMBL/GenBank/DDBJ databases">
        <title>Annotation for the trematode Fasciola gigantica.</title>
        <authorList>
            <person name="Choi Y.-J."/>
        </authorList>
    </citation>
    <scope>NUCLEOTIDE SEQUENCE [LARGE SCALE GENOMIC DNA]</scope>
    <source>
        <strain evidence="5">Uganda_cow_1</strain>
    </source>
</reference>
<dbReference type="EMBL" id="SUNJ01001295">
    <property type="protein sequence ID" value="TPP66900.1"/>
    <property type="molecule type" value="Genomic_DNA"/>
</dbReference>
<feature type="compositionally biased region" description="Low complexity" evidence="4">
    <location>
        <begin position="56"/>
        <end position="66"/>
    </location>
</feature>
<evidence type="ECO:0000256" key="1">
    <source>
        <dbReference type="ARBA" id="ARBA00023015"/>
    </source>
</evidence>
<keyword evidence="2" id="KW-0804">Transcription</keyword>
<dbReference type="STRING" id="46835.A0A504ZCC2"/>
<dbReference type="AlphaFoldDB" id="A0A504ZCC2"/>